<sequence length="437" mass="48792">MVRFNLSNILEAGLLIVEGEQHRMQRRILNPAFGPAQIRDLTGIFVEKSMQLCDIWRAEISKYGEPARVDVLSGLSKATLDVIGLAGFNYHFDTLNPEGKGTELSQAFDVMFGSLSDVAIDFLRLFKVFIPPLRIFYTDEDGCCSGGDEAHRHAAHRGQEGRDLKAAESGKDKENDDGSSMHGRDLLTLLIKANMSTDIQESQRLSDEDVLAQVPTFFVAGHETTSNATTWCLFALSKAPEIQQKLREELWSVPTENPTMDELNELPYLDAVVRETMRVHSPVPATMRMAGKDDIIPLNTPYTDVHEVHDSIKIDQGTPIVIPIQAINREKDLWGEDAFELKPERWESPPDITQTIPGVWGNMMSFLGGPRSCIGCRFSLVEMKALLSTLVRAFEFELAVPASDSTKKIGIVQRPFVTSEMEKGNQLPLLIRSYVRG</sequence>
<evidence type="ECO:0000256" key="10">
    <source>
        <dbReference type="SAM" id="MobiDB-lite"/>
    </source>
</evidence>
<dbReference type="PANTHER" id="PTHR24305:SF166">
    <property type="entry name" value="CYTOCHROME P450 12A4, MITOCHONDRIAL-RELATED"/>
    <property type="match status" value="1"/>
</dbReference>
<dbReference type="GO" id="GO:0004497">
    <property type="term" value="F:monooxygenase activity"/>
    <property type="evidence" value="ECO:0007669"/>
    <property type="project" value="UniProtKB-KW"/>
</dbReference>
<feature type="binding site" description="axial binding residue" evidence="9">
    <location>
        <position position="373"/>
    </location>
    <ligand>
        <name>heme</name>
        <dbReference type="ChEBI" id="CHEBI:30413"/>
    </ligand>
    <ligandPart>
        <name>Fe</name>
        <dbReference type="ChEBI" id="CHEBI:18248"/>
    </ligandPart>
</feature>
<dbReference type="Gene3D" id="1.10.630.10">
    <property type="entry name" value="Cytochrome P450"/>
    <property type="match status" value="1"/>
</dbReference>
<dbReference type="PANTHER" id="PTHR24305">
    <property type="entry name" value="CYTOCHROME P450"/>
    <property type="match status" value="1"/>
</dbReference>
<dbReference type="GO" id="GO:0020037">
    <property type="term" value="F:heme binding"/>
    <property type="evidence" value="ECO:0007669"/>
    <property type="project" value="InterPro"/>
</dbReference>
<keyword evidence="4 9" id="KW-0349">Heme</keyword>
<keyword evidence="8" id="KW-0503">Monooxygenase</keyword>
<accession>A0A165DNV2</accession>
<dbReference type="InterPro" id="IPR050121">
    <property type="entry name" value="Cytochrome_P450_monoxygenase"/>
</dbReference>
<dbReference type="RefSeq" id="XP_040763035.1">
    <property type="nucleotide sequence ID" value="XM_040912745.1"/>
</dbReference>
<evidence type="ECO:0000256" key="6">
    <source>
        <dbReference type="ARBA" id="ARBA00023002"/>
    </source>
</evidence>
<dbReference type="PRINTS" id="PR00385">
    <property type="entry name" value="P450"/>
</dbReference>
<dbReference type="STRING" id="1314785.A0A165DNV2"/>
<gene>
    <name evidence="11" type="ORF">LAESUDRAFT_760463</name>
</gene>
<evidence type="ECO:0000256" key="2">
    <source>
        <dbReference type="ARBA" id="ARBA00005179"/>
    </source>
</evidence>
<evidence type="ECO:0000256" key="3">
    <source>
        <dbReference type="ARBA" id="ARBA00010617"/>
    </source>
</evidence>
<feature type="compositionally biased region" description="Basic and acidic residues" evidence="10">
    <location>
        <begin position="149"/>
        <end position="176"/>
    </location>
</feature>
<keyword evidence="7 9" id="KW-0408">Iron</keyword>
<dbReference type="GO" id="GO:0005506">
    <property type="term" value="F:iron ion binding"/>
    <property type="evidence" value="ECO:0007669"/>
    <property type="project" value="InterPro"/>
</dbReference>
<comment type="similarity">
    <text evidence="3">Belongs to the cytochrome P450 family.</text>
</comment>
<feature type="region of interest" description="Disordered" evidence="10">
    <location>
        <begin position="149"/>
        <end position="181"/>
    </location>
</feature>
<comment type="cofactor">
    <cofactor evidence="1 9">
        <name>heme</name>
        <dbReference type="ChEBI" id="CHEBI:30413"/>
    </cofactor>
</comment>
<reference evidence="11 12" key="1">
    <citation type="journal article" date="2016" name="Mol. Biol. Evol.">
        <title>Comparative Genomics of Early-Diverging Mushroom-Forming Fungi Provides Insights into the Origins of Lignocellulose Decay Capabilities.</title>
        <authorList>
            <person name="Nagy L.G."/>
            <person name="Riley R."/>
            <person name="Tritt A."/>
            <person name="Adam C."/>
            <person name="Daum C."/>
            <person name="Floudas D."/>
            <person name="Sun H."/>
            <person name="Yadav J.S."/>
            <person name="Pangilinan J."/>
            <person name="Larsson K.H."/>
            <person name="Matsuura K."/>
            <person name="Barry K."/>
            <person name="Labutti K."/>
            <person name="Kuo R."/>
            <person name="Ohm R.A."/>
            <person name="Bhattacharya S.S."/>
            <person name="Shirouzu T."/>
            <person name="Yoshinaga Y."/>
            <person name="Martin F.M."/>
            <person name="Grigoriev I.V."/>
            <person name="Hibbett D.S."/>
        </authorList>
    </citation>
    <scope>NUCLEOTIDE SEQUENCE [LARGE SCALE GENOMIC DNA]</scope>
    <source>
        <strain evidence="11 12">93-53</strain>
    </source>
</reference>
<dbReference type="PRINTS" id="PR00463">
    <property type="entry name" value="EP450I"/>
</dbReference>
<evidence type="ECO:0000313" key="12">
    <source>
        <dbReference type="Proteomes" id="UP000076871"/>
    </source>
</evidence>
<keyword evidence="5 9" id="KW-0479">Metal-binding</keyword>
<evidence type="ECO:0000256" key="5">
    <source>
        <dbReference type="ARBA" id="ARBA00022723"/>
    </source>
</evidence>
<dbReference type="GeneID" id="63829773"/>
<dbReference type="Pfam" id="PF00067">
    <property type="entry name" value="p450"/>
    <property type="match status" value="1"/>
</dbReference>
<evidence type="ECO:0000256" key="4">
    <source>
        <dbReference type="ARBA" id="ARBA00022617"/>
    </source>
</evidence>
<dbReference type="InterPro" id="IPR002401">
    <property type="entry name" value="Cyt_P450_E_grp-I"/>
</dbReference>
<dbReference type="InterPro" id="IPR036396">
    <property type="entry name" value="Cyt_P450_sf"/>
</dbReference>
<evidence type="ECO:0000256" key="1">
    <source>
        <dbReference type="ARBA" id="ARBA00001971"/>
    </source>
</evidence>
<dbReference type="InterPro" id="IPR001128">
    <property type="entry name" value="Cyt_P450"/>
</dbReference>
<dbReference type="EMBL" id="KV427631">
    <property type="protein sequence ID" value="KZT05295.1"/>
    <property type="molecule type" value="Genomic_DNA"/>
</dbReference>
<protein>
    <submittedName>
        <fullName evidence="11">Cytochrome P450</fullName>
    </submittedName>
</protein>
<keyword evidence="6" id="KW-0560">Oxidoreductase</keyword>
<dbReference type="InParanoid" id="A0A165DNV2"/>
<evidence type="ECO:0000256" key="7">
    <source>
        <dbReference type="ARBA" id="ARBA00023004"/>
    </source>
</evidence>
<evidence type="ECO:0000313" key="11">
    <source>
        <dbReference type="EMBL" id="KZT05295.1"/>
    </source>
</evidence>
<keyword evidence="12" id="KW-1185">Reference proteome</keyword>
<dbReference type="SUPFAM" id="SSF48264">
    <property type="entry name" value="Cytochrome P450"/>
    <property type="match status" value="1"/>
</dbReference>
<dbReference type="AlphaFoldDB" id="A0A165DNV2"/>
<proteinExistence type="inferred from homology"/>
<name>A0A165DNV2_9APHY</name>
<dbReference type="CDD" id="cd11069">
    <property type="entry name" value="CYP_FUM15-like"/>
    <property type="match status" value="1"/>
</dbReference>
<dbReference type="OrthoDB" id="1470350at2759"/>
<dbReference type="GO" id="GO:0016705">
    <property type="term" value="F:oxidoreductase activity, acting on paired donors, with incorporation or reduction of molecular oxygen"/>
    <property type="evidence" value="ECO:0007669"/>
    <property type="project" value="InterPro"/>
</dbReference>
<evidence type="ECO:0000256" key="8">
    <source>
        <dbReference type="ARBA" id="ARBA00023033"/>
    </source>
</evidence>
<evidence type="ECO:0000256" key="9">
    <source>
        <dbReference type="PIRSR" id="PIRSR602401-1"/>
    </source>
</evidence>
<dbReference type="Proteomes" id="UP000076871">
    <property type="component" value="Unassembled WGS sequence"/>
</dbReference>
<organism evidence="11 12">
    <name type="scientific">Laetiporus sulphureus 93-53</name>
    <dbReference type="NCBI Taxonomy" id="1314785"/>
    <lineage>
        <taxon>Eukaryota</taxon>
        <taxon>Fungi</taxon>
        <taxon>Dikarya</taxon>
        <taxon>Basidiomycota</taxon>
        <taxon>Agaricomycotina</taxon>
        <taxon>Agaricomycetes</taxon>
        <taxon>Polyporales</taxon>
        <taxon>Laetiporus</taxon>
    </lineage>
</organism>
<comment type="pathway">
    <text evidence="2">Secondary metabolite biosynthesis.</text>
</comment>